<evidence type="ECO:0008006" key="5">
    <source>
        <dbReference type="Google" id="ProtNLM"/>
    </source>
</evidence>
<keyword evidence="4" id="KW-1185">Reference proteome</keyword>
<evidence type="ECO:0000256" key="2">
    <source>
        <dbReference type="SAM" id="SignalP"/>
    </source>
</evidence>
<feature type="chain" id="PRO_5002413414" description="Alpha/beta hydrolase" evidence="2">
    <location>
        <begin position="20"/>
        <end position="822"/>
    </location>
</feature>
<dbReference type="InterPro" id="IPR000801">
    <property type="entry name" value="Esterase-like"/>
</dbReference>
<feature type="signal peptide" evidence="2">
    <location>
        <begin position="1"/>
        <end position="19"/>
    </location>
</feature>
<dbReference type="HOGENOM" id="CLU_018337_0_0_10"/>
<dbReference type="PANTHER" id="PTHR43037:SF4">
    <property type="entry name" value="PEPTIDASE S9 PROLYL OLIGOPEPTIDASE CATALYTIC DOMAIN-CONTAINING PROTEIN"/>
    <property type="match status" value="1"/>
</dbReference>
<proteinExistence type="predicted"/>
<accession>A0A0E3UV81</accession>
<dbReference type="Pfam" id="PF00756">
    <property type="entry name" value="Esterase"/>
    <property type="match status" value="1"/>
</dbReference>
<gene>
    <name evidence="3" type="ORF">PKOR_03055</name>
</gene>
<dbReference type="PANTHER" id="PTHR43037">
    <property type="entry name" value="UNNAMED PRODUCT-RELATED"/>
    <property type="match status" value="1"/>
</dbReference>
<evidence type="ECO:0000313" key="4">
    <source>
        <dbReference type="Proteomes" id="UP000033109"/>
    </source>
</evidence>
<dbReference type="STRING" id="400092.PKOR_03055"/>
<keyword evidence="1 2" id="KW-0732">Signal</keyword>
<dbReference type="AlphaFoldDB" id="A0A0E3UV81"/>
<dbReference type="SUPFAM" id="SSF53474">
    <property type="entry name" value="alpha/beta-Hydrolases"/>
    <property type="match status" value="1"/>
</dbReference>
<dbReference type="KEGG" id="pko:PKOR_03055"/>
<reference evidence="3 4" key="1">
    <citation type="journal article" date="2015" name="Sci. Rep.">
        <title>Unraveling adaptation of Pontibacter korlensis to radiation and infertility in desert through complete genome and comparative transcriptomic analysis.</title>
        <authorList>
            <person name="Dai J."/>
            <person name="Dai W."/>
            <person name="Qiu C."/>
            <person name="Yang Z."/>
            <person name="Zhang Y."/>
            <person name="Zhou M."/>
            <person name="Zhang L."/>
            <person name="Fang C."/>
            <person name="Gao Q."/>
            <person name="Yang Q."/>
            <person name="Li X."/>
            <person name="Wang Z."/>
            <person name="Wang Z."/>
            <person name="Jia Z."/>
            <person name="Chen X."/>
        </authorList>
    </citation>
    <scope>NUCLEOTIDE SEQUENCE [LARGE SCALE GENOMIC DNA]</scope>
    <source>
        <strain evidence="3 4">X14-1T</strain>
    </source>
</reference>
<dbReference type="PATRIC" id="fig|400092.3.peg.691"/>
<dbReference type="OrthoDB" id="9764953at2"/>
<dbReference type="Gene3D" id="3.40.50.1820">
    <property type="entry name" value="alpha/beta hydrolase"/>
    <property type="match status" value="1"/>
</dbReference>
<name>A0A0E3UV81_9BACT</name>
<dbReference type="InterPro" id="IPR050955">
    <property type="entry name" value="Plant_Biomass_Hydrol_Est"/>
</dbReference>
<evidence type="ECO:0000313" key="3">
    <source>
        <dbReference type="EMBL" id="AKD02297.1"/>
    </source>
</evidence>
<dbReference type="Proteomes" id="UP000033109">
    <property type="component" value="Chromosome"/>
</dbReference>
<dbReference type="InterPro" id="IPR029058">
    <property type="entry name" value="AB_hydrolase_fold"/>
</dbReference>
<protein>
    <recommendedName>
        <fullName evidence="5">Alpha/beta hydrolase</fullName>
    </recommendedName>
</protein>
<evidence type="ECO:0000256" key="1">
    <source>
        <dbReference type="ARBA" id="ARBA00022729"/>
    </source>
</evidence>
<sequence length="822" mass="90539">MRNSKYLLALLLLVFCAHAKGQNAYQFTKGLLVEDCHQYGREALYTDQLAYQLYNNSLKRPVEGQVVFTGEDGRSAAWRAISADSANEFKGRALANGYLYLTYQSDREQAALLHVSGHSMLYFNGQPRTGDIYSDGWLQLPVQLKKGTNELIIRGSRFSAWAGISAKLDVPAKPVLINKEDPTLPSIIVGTQQQPLWGAVVVINTSNKPLTNLQFKSQLRGKELITAVPTVPAMTIRKVGFRIDPGSVQAKGEYTAHISLLQKGKVLDAQEVKIGAVEPHEHYSSTFVSDIDGSVQYFGVAPQSQTKSNTSPALFLSVHGAGVEAIGQARAYQPKDWGVVVTPTNRRPRGFNWEDWGRLDALEVFELAKKKFNPDPKHIYLTGHSMGGHGTWYLGATYPGKWAAIAPCAGYPTLSAYGSADGKIPEAGKTAMESLLLQASNPSNVLELAQNYGAGGVYIHHGDSDKVVSVDYARQMRAVLASFHKDFSYYEYPGGSHWFGNESVDWKPIFDYFRWHTIPEDSAVNKINFSTANPAISSTYHWVSVMQQQEALKYSRVQLDRNKKSKAIAGKTENIGILSIALNDFQKGDKISISLDNQAPLSYEVKAEGETVYLYKGDSSWKLGKKPALDTQKGAGRNGTFKEPFNHRMVFVYSTAGSKEENEWSYNKARYDAEVWYYRGNGAVDIVADKDFKPAAFADRGVILYGNATSNRAWKGLLGKSPIQAQRGSLKVGDKVYKGDDLGAYFMWPRPDSEVASVAVITGTGLKGMQAADANQYFAGGSGFPDYMVFTLDMLKKGLGGVKAAGFYGNDWSLEKGQQVKQ</sequence>
<organism evidence="3 4">
    <name type="scientific">Pontibacter korlensis</name>
    <dbReference type="NCBI Taxonomy" id="400092"/>
    <lineage>
        <taxon>Bacteria</taxon>
        <taxon>Pseudomonadati</taxon>
        <taxon>Bacteroidota</taxon>
        <taxon>Cytophagia</taxon>
        <taxon>Cytophagales</taxon>
        <taxon>Hymenobacteraceae</taxon>
        <taxon>Pontibacter</taxon>
    </lineage>
</organism>
<dbReference type="EMBL" id="CP009621">
    <property type="protein sequence ID" value="AKD02297.1"/>
    <property type="molecule type" value="Genomic_DNA"/>
</dbReference>